<dbReference type="GO" id="GO:0005886">
    <property type="term" value="C:plasma membrane"/>
    <property type="evidence" value="ECO:0007669"/>
    <property type="project" value="UniProtKB-SubCell"/>
</dbReference>
<evidence type="ECO:0000313" key="8">
    <source>
        <dbReference type="EMBL" id="STO60976.1"/>
    </source>
</evidence>
<feature type="transmembrane region" description="Helical" evidence="7">
    <location>
        <begin position="79"/>
        <end position="97"/>
    </location>
</feature>
<dbReference type="STRING" id="733.B0186_08015"/>
<gene>
    <name evidence="8" type="ORF">NCTC1659_02280</name>
</gene>
<feature type="transmembrane region" description="Helical" evidence="7">
    <location>
        <begin position="44"/>
        <end position="67"/>
    </location>
</feature>
<protein>
    <submittedName>
        <fullName evidence="8">DoxX family protein membrane protein</fullName>
    </submittedName>
</protein>
<dbReference type="AlphaFoldDB" id="A0A1V4B043"/>
<accession>A0A1V4B043</accession>
<reference evidence="8 9" key="1">
    <citation type="submission" date="2018-06" db="EMBL/GenBank/DDBJ databases">
        <authorList>
            <consortium name="Pathogen Informatics"/>
            <person name="Doyle S."/>
        </authorList>
    </citation>
    <scope>NUCLEOTIDE SEQUENCE [LARGE SCALE GENOMIC DNA]</scope>
    <source>
        <strain evidence="8 9">NCTC1659</strain>
    </source>
</reference>
<evidence type="ECO:0000256" key="5">
    <source>
        <dbReference type="ARBA" id="ARBA00022989"/>
    </source>
</evidence>
<keyword evidence="6 7" id="KW-0472">Membrane</keyword>
<dbReference type="InterPro" id="IPR051907">
    <property type="entry name" value="DoxX-like_oxidoreductase"/>
</dbReference>
<feature type="transmembrane region" description="Helical" evidence="7">
    <location>
        <begin position="7"/>
        <end position="24"/>
    </location>
</feature>
<evidence type="ECO:0000256" key="1">
    <source>
        <dbReference type="ARBA" id="ARBA00004651"/>
    </source>
</evidence>
<dbReference type="PANTHER" id="PTHR33452">
    <property type="entry name" value="OXIDOREDUCTASE CATD-RELATED"/>
    <property type="match status" value="1"/>
</dbReference>
<evidence type="ECO:0000256" key="7">
    <source>
        <dbReference type="SAM" id="Phobius"/>
    </source>
</evidence>
<dbReference type="InterPro" id="IPR032808">
    <property type="entry name" value="DoxX"/>
</dbReference>
<keyword evidence="3" id="KW-1003">Cell membrane</keyword>
<keyword evidence="5 7" id="KW-1133">Transmembrane helix</keyword>
<feature type="transmembrane region" description="Helical" evidence="7">
    <location>
        <begin position="103"/>
        <end position="123"/>
    </location>
</feature>
<dbReference type="PANTHER" id="PTHR33452:SF4">
    <property type="entry name" value="BLL4328 PROTEIN"/>
    <property type="match status" value="1"/>
</dbReference>
<dbReference type="Proteomes" id="UP000254329">
    <property type="component" value="Unassembled WGS sequence"/>
</dbReference>
<evidence type="ECO:0000256" key="3">
    <source>
        <dbReference type="ARBA" id="ARBA00022475"/>
    </source>
</evidence>
<dbReference type="EMBL" id="UGHF01000001">
    <property type="protein sequence ID" value="STO60976.1"/>
    <property type="molecule type" value="Genomic_DNA"/>
</dbReference>
<comment type="similarity">
    <text evidence="2">Belongs to the DoxX family.</text>
</comment>
<evidence type="ECO:0000256" key="6">
    <source>
        <dbReference type="ARBA" id="ARBA00023136"/>
    </source>
</evidence>
<dbReference type="Pfam" id="PF07681">
    <property type="entry name" value="DoxX"/>
    <property type="match status" value="1"/>
</dbReference>
<evidence type="ECO:0000313" key="9">
    <source>
        <dbReference type="Proteomes" id="UP000254329"/>
    </source>
</evidence>
<evidence type="ECO:0000256" key="2">
    <source>
        <dbReference type="ARBA" id="ARBA00006679"/>
    </source>
</evidence>
<proteinExistence type="inferred from homology"/>
<keyword evidence="4 7" id="KW-0812">Transmembrane</keyword>
<evidence type="ECO:0000256" key="4">
    <source>
        <dbReference type="ARBA" id="ARBA00022692"/>
    </source>
</evidence>
<comment type="subcellular location">
    <subcellularLocation>
        <location evidence="1">Cell membrane</location>
        <topology evidence="1">Multi-pass membrane protein</topology>
    </subcellularLocation>
</comment>
<sequence length="130" mass="14001">MNSLNKYNPYVLALLRIVAAYMFLLHGTDKVFGMPAVFGQQPLFSLFGIGGVIEIIGGVLLILGLFTRPVAFILSGQMAVAYFYVHASAANVLLPILNGGELAALYSLVFLFFFVHGAGAFALDNKLAKK</sequence>
<keyword evidence="9" id="KW-1185">Reference proteome</keyword>
<dbReference type="RefSeq" id="WP_078218839.1">
    <property type="nucleotide sequence ID" value="NZ_MUXZ01000022.1"/>
</dbReference>
<organism evidence="8 9">
    <name type="scientific">Canicola haemoglobinophilus</name>
    <dbReference type="NCBI Taxonomy" id="733"/>
    <lineage>
        <taxon>Bacteria</taxon>
        <taxon>Pseudomonadati</taxon>
        <taxon>Pseudomonadota</taxon>
        <taxon>Gammaproteobacteria</taxon>
        <taxon>Pasteurellales</taxon>
        <taxon>Pasteurellaceae</taxon>
        <taxon>Canicola</taxon>
    </lineage>
</organism>
<name>A0A1V4B043_9PAST</name>